<dbReference type="EMBL" id="CP071793">
    <property type="protein sequence ID" value="QTD47661.1"/>
    <property type="molecule type" value="Genomic_DNA"/>
</dbReference>
<feature type="modified residue" description="4-aspartylphosphate" evidence="4">
    <location>
        <position position="60"/>
    </location>
</feature>
<evidence type="ECO:0000313" key="8">
    <source>
        <dbReference type="Proteomes" id="UP000663929"/>
    </source>
</evidence>
<dbReference type="InterPro" id="IPR001789">
    <property type="entry name" value="Sig_transdc_resp-reg_receiver"/>
</dbReference>
<accession>A0A8A4TFX2</accession>
<dbReference type="PANTHER" id="PTHR43547">
    <property type="entry name" value="TWO-COMPONENT HISTIDINE KINASE"/>
    <property type="match status" value="1"/>
</dbReference>
<sequence>MSLDKVPVHILLVDDDKTDRKAFERFVHKSRLPYIYDAVGSKREALELIETREFDVVVLDYHLGDGVGLDLVPELAETPVIFVTGAGSEEIAIQAMRRGATDYLVKDSERQYLTMLPNIIRGVIQRKEAEQALRKSEERYRGLAEFADAVIHNVGNVLNSVNASCESIAATLNRSRIGQLERVNHLLQSVSVETDFFVNHPKGKQIPDYLTGLKGKLTEEHEKISEEIDGILKRLLLVREIIETQQSHGKVREASEPLNLLEMVEDAIKVRRATLVRNRIQIAVDVSDALVVSAPKIKLTHILINLLKNAIDAICETDQEVRQVRVAAQLLENGDVQLLIADTGIGISDAVRERLFQHGFTTKKNGHGYGLHYCANIMKELGGRVEVESDGLGTGATVNLFFPSEGVSLR</sequence>
<feature type="domain" description="Response regulatory" evidence="6">
    <location>
        <begin position="9"/>
        <end position="121"/>
    </location>
</feature>
<dbReference type="PROSITE" id="PS50109">
    <property type="entry name" value="HIS_KIN"/>
    <property type="match status" value="1"/>
</dbReference>
<dbReference type="GO" id="GO:0000155">
    <property type="term" value="F:phosphorelay sensor kinase activity"/>
    <property type="evidence" value="ECO:0007669"/>
    <property type="project" value="TreeGrafter"/>
</dbReference>
<dbReference type="RefSeq" id="WP_237377328.1">
    <property type="nucleotide sequence ID" value="NZ_CP071793.1"/>
</dbReference>
<proteinExistence type="predicted"/>
<dbReference type="Pfam" id="PF02518">
    <property type="entry name" value="HATPase_c"/>
    <property type="match status" value="1"/>
</dbReference>
<keyword evidence="8" id="KW-1185">Reference proteome</keyword>
<feature type="domain" description="Histidine kinase" evidence="5">
    <location>
        <begin position="225"/>
        <end position="406"/>
    </location>
</feature>
<evidence type="ECO:0000256" key="2">
    <source>
        <dbReference type="ARBA" id="ARBA00012438"/>
    </source>
</evidence>
<dbReference type="SMART" id="SM00387">
    <property type="entry name" value="HATPase_c"/>
    <property type="match status" value="1"/>
</dbReference>
<protein>
    <recommendedName>
        <fullName evidence="2">histidine kinase</fullName>
        <ecNumber evidence="2">2.7.13.3</ecNumber>
    </recommendedName>
</protein>
<dbReference type="Pfam" id="PF00072">
    <property type="entry name" value="Response_reg"/>
    <property type="match status" value="1"/>
</dbReference>
<organism evidence="7 8">
    <name type="scientific">Sulfidibacter corallicola</name>
    <dbReference type="NCBI Taxonomy" id="2818388"/>
    <lineage>
        <taxon>Bacteria</taxon>
        <taxon>Pseudomonadati</taxon>
        <taxon>Acidobacteriota</taxon>
        <taxon>Holophagae</taxon>
        <taxon>Acanthopleuribacterales</taxon>
        <taxon>Acanthopleuribacteraceae</taxon>
        <taxon>Sulfidibacter</taxon>
    </lineage>
</organism>
<dbReference type="Gene3D" id="3.30.565.10">
    <property type="entry name" value="Histidine kinase-like ATPase, C-terminal domain"/>
    <property type="match status" value="1"/>
</dbReference>
<gene>
    <name evidence="7" type="ORF">J3U87_18875</name>
</gene>
<dbReference type="InterPro" id="IPR011006">
    <property type="entry name" value="CheY-like_superfamily"/>
</dbReference>
<dbReference type="Gene3D" id="3.40.50.2300">
    <property type="match status" value="1"/>
</dbReference>
<evidence type="ECO:0000259" key="6">
    <source>
        <dbReference type="PROSITE" id="PS50110"/>
    </source>
</evidence>
<comment type="catalytic activity">
    <reaction evidence="1">
        <text>ATP + protein L-histidine = ADP + protein N-phospho-L-histidine.</text>
        <dbReference type="EC" id="2.7.13.3"/>
    </reaction>
</comment>
<evidence type="ECO:0000256" key="4">
    <source>
        <dbReference type="PROSITE-ProRule" id="PRU00169"/>
    </source>
</evidence>
<dbReference type="Proteomes" id="UP000663929">
    <property type="component" value="Chromosome"/>
</dbReference>
<dbReference type="CDD" id="cd00156">
    <property type="entry name" value="REC"/>
    <property type="match status" value="1"/>
</dbReference>
<evidence type="ECO:0000313" key="7">
    <source>
        <dbReference type="EMBL" id="QTD47661.1"/>
    </source>
</evidence>
<dbReference type="PANTHER" id="PTHR43547:SF2">
    <property type="entry name" value="HYBRID SIGNAL TRANSDUCTION HISTIDINE KINASE C"/>
    <property type="match status" value="1"/>
</dbReference>
<dbReference type="KEGG" id="scor:J3U87_18875"/>
<evidence type="ECO:0000256" key="3">
    <source>
        <dbReference type="ARBA" id="ARBA00022553"/>
    </source>
</evidence>
<dbReference type="InterPro" id="IPR036890">
    <property type="entry name" value="HATPase_C_sf"/>
</dbReference>
<evidence type="ECO:0000259" key="5">
    <source>
        <dbReference type="PROSITE" id="PS50109"/>
    </source>
</evidence>
<evidence type="ECO:0000256" key="1">
    <source>
        <dbReference type="ARBA" id="ARBA00000085"/>
    </source>
</evidence>
<dbReference type="SMART" id="SM00448">
    <property type="entry name" value="REC"/>
    <property type="match status" value="1"/>
</dbReference>
<dbReference type="AlphaFoldDB" id="A0A8A4TFX2"/>
<name>A0A8A4TFX2_SULCO</name>
<dbReference type="SUPFAM" id="SSF52172">
    <property type="entry name" value="CheY-like"/>
    <property type="match status" value="1"/>
</dbReference>
<dbReference type="InterPro" id="IPR004358">
    <property type="entry name" value="Sig_transdc_His_kin-like_C"/>
</dbReference>
<dbReference type="SUPFAM" id="SSF55874">
    <property type="entry name" value="ATPase domain of HSP90 chaperone/DNA topoisomerase II/histidine kinase"/>
    <property type="match status" value="1"/>
</dbReference>
<dbReference type="EC" id="2.7.13.3" evidence="2"/>
<dbReference type="InterPro" id="IPR003594">
    <property type="entry name" value="HATPase_dom"/>
</dbReference>
<reference evidence="7" key="1">
    <citation type="submission" date="2021-03" db="EMBL/GenBank/DDBJ databases">
        <title>Acanthopleuribacteraceae sp. M133.</title>
        <authorList>
            <person name="Wang G."/>
        </authorList>
    </citation>
    <scope>NUCLEOTIDE SEQUENCE</scope>
    <source>
        <strain evidence="7">M133</strain>
    </source>
</reference>
<dbReference type="InterPro" id="IPR005467">
    <property type="entry name" value="His_kinase_dom"/>
</dbReference>
<dbReference type="PROSITE" id="PS50110">
    <property type="entry name" value="RESPONSE_REGULATORY"/>
    <property type="match status" value="1"/>
</dbReference>
<dbReference type="PRINTS" id="PR00344">
    <property type="entry name" value="BCTRLSENSOR"/>
</dbReference>
<keyword evidence="3 4" id="KW-0597">Phosphoprotein</keyword>